<comment type="subunit">
    <text evidence="4">Component of the conserved oligomeric Golgi complex which is composed of eight different subunits and is required for normal Golgi morphology and localization.</text>
</comment>
<keyword evidence="8 11" id="KW-0333">Golgi apparatus</keyword>
<name>A0A4Z2D8Z2_SCHJA</name>
<dbReference type="AlphaFoldDB" id="A0A4Z2D8Z2"/>
<dbReference type="GO" id="GO:0000139">
    <property type="term" value="C:Golgi membrane"/>
    <property type="evidence" value="ECO:0007669"/>
    <property type="project" value="UniProtKB-SubCell"/>
</dbReference>
<dbReference type="SMART" id="SM01087">
    <property type="entry name" value="COG6"/>
    <property type="match status" value="1"/>
</dbReference>
<evidence type="ECO:0000313" key="15">
    <source>
        <dbReference type="Proteomes" id="UP000311919"/>
    </source>
</evidence>
<dbReference type="Proteomes" id="UP000311919">
    <property type="component" value="Unassembled WGS sequence"/>
</dbReference>
<evidence type="ECO:0000256" key="3">
    <source>
        <dbReference type="ARBA" id="ARBA00011023"/>
    </source>
</evidence>
<dbReference type="InterPro" id="IPR048368">
    <property type="entry name" value="COG6_N"/>
</dbReference>
<evidence type="ECO:0000256" key="4">
    <source>
        <dbReference type="ARBA" id="ARBA00011166"/>
    </source>
</evidence>
<evidence type="ECO:0000256" key="11">
    <source>
        <dbReference type="RuleBase" id="RU365075"/>
    </source>
</evidence>
<protein>
    <recommendedName>
        <fullName evidence="5 11">Conserved oligomeric Golgi complex subunit 6</fullName>
        <shortName evidence="11">COG complex subunit 6</shortName>
    </recommendedName>
    <alternativeName>
        <fullName evidence="10 11">Component of oligomeric Golgi complex 6</fullName>
    </alternativeName>
</protein>
<sequence length="653" mass="74141">MDQNPLLIKIQRILNGIPDNEGLFLDGLNSIFPLVKNSCIPNQRTLRSSLEEIQFSNYVDLLLFFGDVKKRLDGLKTCVNNILETCLRMNGALNSVKSETVLLVDEAQKLESDSKLVAIKAYLLEQLVKSYQMSVDEAHTLSSKVNYMNDAFFSALSHGKEIKNMCRELVQSNELTFCCSLMNEVTEALNIAYENLYEWTQNECMNKVQETPEISLYLRRALSELQNKPVLLKYSLDEYVGARRKSSVKCLLDTLTVEVDLNYSVRDLSLHIVHPIHIRGKSHNPVRLVSDILACAHQIAASEKEYINSLCMDCHDTLIGDLKIICLDTITESLCSHLKVNMENLLVSHHDAITLYQINNVARFYQYTFKSLLGPTASLTSCVDEMQRLCKRLLTDTLDKFVKETLEHPDLPNPDLSPSELISDTLQLLTQMLSDQDISLLPNDEVKVEYVEMIDRLLSPLATYCEKSARLLGDGFLSSVKYLDYQPLSHPTDNVLVSVYLANCFNAIQASLLDVPFSANQIEQIAHKLDSCLDSLVITQVSFVLEKTGLLHVNRKLNAVQESNVAQHTVREMLVNLNTYLSDPDKFCLPEVSRLCSQQLRRSVRRRSAHQVHCYYQSVYQAIEDVIKSCCFDKDMALKLYTPQQVALLILNF</sequence>
<dbReference type="InterPro" id="IPR010490">
    <property type="entry name" value="COG6"/>
</dbReference>
<evidence type="ECO:0000256" key="1">
    <source>
        <dbReference type="ARBA" id="ARBA00003627"/>
    </source>
</evidence>
<dbReference type="GO" id="GO:0006891">
    <property type="term" value="P:intra-Golgi vesicle-mediated transport"/>
    <property type="evidence" value="ECO:0007669"/>
    <property type="project" value="UniProtKB-UniRule"/>
</dbReference>
<evidence type="ECO:0000256" key="5">
    <source>
        <dbReference type="ARBA" id="ARBA00020973"/>
    </source>
</evidence>
<dbReference type="Pfam" id="PF06419">
    <property type="entry name" value="COG6_N"/>
    <property type="match status" value="1"/>
</dbReference>
<keyword evidence="6 11" id="KW-0813">Transport</keyword>
<keyword evidence="7 11" id="KW-0653">Protein transport</keyword>
<dbReference type="PANTHER" id="PTHR21506:SF0">
    <property type="entry name" value="CONSERVED OLIGOMERIC GOLGI COMPLEX SUBUNIT 6"/>
    <property type="match status" value="1"/>
</dbReference>
<keyword evidence="15" id="KW-1185">Reference proteome</keyword>
<comment type="function">
    <text evidence="1 11">Required for normal Golgi function.</text>
</comment>
<evidence type="ECO:0000259" key="13">
    <source>
        <dbReference type="Pfam" id="PF20653"/>
    </source>
</evidence>
<accession>A0A4Z2D8Z2</accession>
<dbReference type="STRING" id="6182.A0A4Z2D8Z2"/>
<comment type="caution">
    <text evidence="14">The sequence shown here is derived from an EMBL/GenBank/DDBJ whole genome shotgun (WGS) entry which is preliminary data.</text>
</comment>
<evidence type="ECO:0000313" key="14">
    <source>
        <dbReference type="EMBL" id="TNN12982.1"/>
    </source>
</evidence>
<dbReference type="OrthoDB" id="272987at2759"/>
<dbReference type="PANTHER" id="PTHR21506">
    <property type="entry name" value="COMPONENT OF OLIGOMERIC GOLGI COMPLEX 6"/>
    <property type="match status" value="1"/>
</dbReference>
<feature type="domain" description="Conserved Oligomeric Golgi complex subunit 6 C-terminal" evidence="13">
    <location>
        <begin position="180"/>
        <end position="647"/>
    </location>
</feature>
<dbReference type="GO" id="GO:0017119">
    <property type="term" value="C:Golgi transport complex"/>
    <property type="evidence" value="ECO:0007669"/>
    <property type="project" value="UniProtKB-UniRule"/>
</dbReference>
<gene>
    <name evidence="14" type="ORF">EWB00_003267</name>
</gene>
<feature type="domain" description="Conserved oligomeric complex COG6 N-terminal" evidence="12">
    <location>
        <begin position="42"/>
        <end position="143"/>
    </location>
</feature>
<comment type="subcellular location">
    <subcellularLocation>
        <location evidence="2 11">Golgi apparatus membrane</location>
        <topology evidence="2 11">Peripheral membrane protein</topology>
    </subcellularLocation>
</comment>
<dbReference type="EMBL" id="SKCS01000204">
    <property type="protein sequence ID" value="TNN12982.1"/>
    <property type="molecule type" value="Genomic_DNA"/>
</dbReference>
<dbReference type="GO" id="GO:0015031">
    <property type="term" value="P:protein transport"/>
    <property type="evidence" value="ECO:0007669"/>
    <property type="project" value="UniProtKB-KW"/>
</dbReference>
<evidence type="ECO:0000259" key="12">
    <source>
        <dbReference type="Pfam" id="PF06419"/>
    </source>
</evidence>
<dbReference type="InterPro" id="IPR048369">
    <property type="entry name" value="COG6_C"/>
</dbReference>
<evidence type="ECO:0000256" key="7">
    <source>
        <dbReference type="ARBA" id="ARBA00022927"/>
    </source>
</evidence>
<dbReference type="Pfam" id="PF20653">
    <property type="entry name" value="COG6_C"/>
    <property type="match status" value="1"/>
</dbReference>
<reference evidence="14 15" key="1">
    <citation type="submission" date="2019-03" db="EMBL/GenBank/DDBJ databases">
        <title>An improved genome assembly of the fluke Schistosoma japonicum.</title>
        <authorList>
            <person name="Hu W."/>
            <person name="Luo F."/>
            <person name="Yin M."/>
            <person name="Mo X."/>
            <person name="Sun C."/>
            <person name="Wu Q."/>
            <person name="Zhu B."/>
            <person name="Xiang M."/>
            <person name="Wang J."/>
            <person name="Wang Y."/>
            <person name="Zhang T."/>
            <person name="Xu B."/>
            <person name="Zheng H."/>
            <person name="Feng Z."/>
        </authorList>
    </citation>
    <scope>NUCLEOTIDE SEQUENCE [LARGE SCALE GENOMIC DNA]</scope>
    <source>
        <strain evidence="14">HuSjv2</strain>
        <tissue evidence="14">Worms</tissue>
    </source>
</reference>
<keyword evidence="9 11" id="KW-0472">Membrane</keyword>
<proteinExistence type="inferred from homology"/>
<evidence type="ECO:0000256" key="8">
    <source>
        <dbReference type="ARBA" id="ARBA00023034"/>
    </source>
</evidence>
<evidence type="ECO:0000256" key="6">
    <source>
        <dbReference type="ARBA" id="ARBA00022448"/>
    </source>
</evidence>
<evidence type="ECO:0000256" key="9">
    <source>
        <dbReference type="ARBA" id="ARBA00023136"/>
    </source>
</evidence>
<evidence type="ECO:0000256" key="10">
    <source>
        <dbReference type="ARBA" id="ARBA00031348"/>
    </source>
</evidence>
<comment type="similarity">
    <text evidence="3 11">Belongs to the COG6 family.</text>
</comment>
<organism evidence="14 15">
    <name type="scientific">Schistosoma japonicum</name>
    <name type="common">Blood fluke</name>
    <dbReference type="NCBI Taxonomy" id="6182"/>
    <lineage>
        <taxon>Eukaryota</taxon>
        <taxon>Metazoa</taxon>
        <taxon>Spiralia</taxon>
        <taxon>Lophotrochozoa</taxon>
        <taxon>Platyhelminthes</taxon>
        <taxon>Trematoda</taxon>
        <taxon>Digenea</taxon>
        <taxon>Strigeidida</taxon>
        <taxon>Schistosomatoidea</taxon>
        <taxon>Schistosomatidae</taxon>
        <taxon>Schistosoma</taxon>
    </lineage>
</organism>
<evidence type="ECO:0000256" key="2">
    <source>
        <dbReference type="ARBA" id="ARBA00004395"/>
    </source>
</evidence>